<evidence type="ECO:0000313" key="10">
    <source>
        <dbReference type="Proteomes" id="UP000027015"/>
    </source>
</evidence>
<feature type="transmembrane region" description="Helical" evidence="8">
    <location>
        <begin position="183"/>
        <end position="202"/>
    </location>
</feature>
<reference evidence="9 10" key="1">
    <citation type="submission" date="2012-04" db="EMBL/GenBank/DDBJ databases">
        <title>The Genome Sequence of Bartonella koehlerae C-29.</title>
        <authorList>
            <consortium name="The Broad Institute Genome Sequencing Platform"/>
            <consortium name="The Broad Institute Genome Sequencing Center for Infectious Disease"/>
            <person name="Feldgarden M."/>
            <person name="Kirby J."/>
            <person name="Kosoy M."/>
            <person name="Birtles R."/>
            <person name="Probert W.S."/>
            <person name="Chiaraviglio L."/>
            <person name="Walker B."/>
            <person name="Young S.K."/>
            <person name="Zeng Q."/>
            <person name="Gargeya S."/>
            <person name="Fitzgerald M."/>
            <person name="Haas B."/>
            <person name="Abouelleil A."/>
            <person name="Alvarado L."/>
            <person name="Arachchi H.M."/>
            <person name="Berlin A.M."/>
            <person name="Chapman S.B."/>
            <person name="Goldberg J."/>
            <person name="Griggs A."/>
            <person name="Gujja S."/>
            <person name="Hansen M."/>
            <person name="Howarth C."/>
            <person name="Imamovic A."/>
            <person name="Larimer J."/>
            <person name="McCowen C."/>
            <person name="Montmayeur A."/>
            <person name="Murphy C."/>
            <person name="Neiman D."/>
            <person name="Pearson M."/>
            <person name="Priest M."/>
            <person name="Roberts A."/>
            <person name="Saif S."/>
            <person name="Shea T."/>
            <person name="Sisk P."/>
            <person name="Sykes S."/>
            <person name="Wortman J."/>
            <person name="Nusbaum C."/>
            <person name="Birren B."/>
        </authorList>
    </citation>
    <scope>NUCLEOTIDE SEQUENCE [LARGE SCALE GENOMIC DNA]</scope>
    <source>
        <strain evidence="9 10">C-29</strain>
    </source>
</reference>
<dbReference type="eggNOG" id="COG4606">
    <property type="taxonomic scope" value="Bacteria"/>
</dbReference>
<evidence type="ECO:0000256" key="8">
    <source>
        <dbReference type="SAM" id="Phobius"/>
    </source>
</evidence>
<organism evidence="9 10">
    <name type="scientific">Bartonella koehlerae C-29</name>
    <dbReference type="NCBI Taxonomy" id="1134510"/>
    <lineage>
        <taxon>Bacteria</taxon>
        <taxon>Pseudomonadati</taxon>
        <taxon>Pseudomonadota</taxon>
        <taxon>Alphaproteobacteria</taxon>
        <taxon>Hyphomicrobiales</taxon>
        <taxon>Bartonellaceae</taxon>
        <taxon>Bartonella</taxon>
    </lineage>
</organism>
<dbReference type="InterPro" id="IPR000522">
    <property type="entry name" value="ABC_transptr_permease_BtuC"/>
</dbReference>
<dbReference type="GO" id="GO:0033214">
    <property type="term" value="P:siderophore-iron import into cell"/>
    <property type="evidence" value="ECO:0007669"/>
    <property type="project" value="TreeGrafter"/>
</dbReference>
<feature type="transmembrane region" description="Helical" evidence="8">
    <location>
        <begin position="265"/>
        <end position="286"/>
    </location>
</feature>
<dbReference type="PATRIC" id="fig|1134510.3.peg.1596"/>
<evidence type="ECO:0000256" key="6">
    <source>
        <dbReference type="ARBA" id="ARBA00022989"/>
    </source>
</evidence>
<dbReference type="GO" id="GO:0022857">
    <property type="term" value="F:transmembrane transporter activity"/>
    <property type="evidence" value="ECO:0007669"/>
    <property type="project" value="InterPro"/>
</dbReference>
<evidence type="ECO:0000256" key="1">
    <source>
        <dbReference type="ARBA" id="ARBA00004651"/>
    </source>
</evidence>
<feature type="transmembrane region" description="Helical" evidence="8">
    <location>
        <begin position="128"/>
        <end position="147"/>
    </location>
</feature>
<dbReference type="InterPro" id="IPR037294">
    <property type="entry name" value="ABC_BtuC-like"/>
</dbReference>
<keyword evidence="6 8" id="KW-1133">Transmembrane helix</keyword>
<comment type="subcellular location">
    <subcellularLocation>
        <location evidence="1">Cell membrane</location>
        <topology evidence="1">Multi-pass membrane protein</topology>
    </subcellularLocation>
</comment>
<dbReference type="OrthoDB" id="9811975at2"/>
<protein>
    <recommendedName>
        <fullName evidence="11">Iron ABC transporter permease</fullName>
    </recommendedName>
</protein>
<proteinExistence type="inferred from homology"/>
<keyword evidence="4" id="KW-1003">Cell membrane</keyword>
<evidence type="ECO:0000256" key="5">
    <source>
        <dbReference type="ARBA" id="ARBA00022692"/>
    </source>
</evidence>
<evidence type="ECO:0000256" key="4">
    <source>
        <dbReference type="ARBA" id="ARBA00022475"/>
    </source>
</evidence>
<dbReference type="EMBL" id="AHPL01000010">
    <property type="protein sequence ID" value="KEC54785.1"/>
    <property type="molecule type" value="Genomic_DNA"/>
</dbReference>
<evidence type="ECO:0000256" key="3">
    <source>
        <dbReference type="ARBA" id="ARBA00022448"/>
    </source>
</evidence>
<dbReference type="Proteomes" id="UP000027015">
    <property type="component" value="Unassembled WGS sequence"/>
</dbReference>
<evidence type="ECO:0000256" key="2">
    <source>
        <dbReference type="ARBA" id="ARBA00007935"/>
    </source>
</evidence>
<sequence>MKNYWITITILIFLSILSIFVGYSNVTPSDLLSRNPHAWLIFWQTRLPRTIAALLVGAALALSGMIMQLLARNHFVEPSTTGTVESASLGILLVMIFLPDIPVLGKMIVATIFAMIGTLFFMFLLRQIFLKSALIVPLTGIMLGYVIGSLTNAIADYEMLLPSLQAYLFGSFAMILEGKYELLWFSLPLCILAYLTADRFTVASLGEDLTNNLGLNYRTVMLFGLFIVASITAVVVCTVGRIPFVGLIIPNLVSNFMGDNMRHTAPWVAISGGAIVLICDLLGRIIHPSFEIPISTIMGVVGSFIFMIMLLRWRKRFG</sequence>
<feature type="transmembrane region" description="Helical" evidence="8">
    <location>
        <begin position="159"/>
        <end position="176"/>
    </location>
</feature>
<dbReference type="AlphaFoldDB" id="A0A067W4E0"/>
<dbReference type="HOGENOM" id="CLU_013016_3_0_5"/>
<dbReference type="GO" id="GO:0005886">
    <property type="term" value="C:plasma membrane"/>
    <property type="evidence" value="ECO:0007669"/>
    <property type="project" value="UniProtKB-SubCell"/>
</dbReference>
<keyword evidence="10" id="KW-1185">Reference proteome</keyword>
<feature type="transmembrane region" description="Helical" evidence="8">
    <location>
        <begin position="292"/>
        <end position="311"/>
    </location>
</feature>
<feature type="transmembrane region" description="Helical" evidence="8">
    <location>
        <begin position="222"/>
        <end position="253"/>
    </location>
</feature>
<comment type="caution">
    <text evidence="9">The sequence shown here is derived from an EMBL/GenBank/DDBJ whole genome shotgun (WGS) entry which is preliminary data.</text>
</comment>
<keyword evidence="7 8" id="KW-0472">Membrane</keyword>
<evidence type="ECO:0000313" key="9">
    <source>
        <dbReference type="EMBL" id="KEC54785.1"/>
    </source>
</evidence>
<evidence type="ECO:0000256" key="7">
    <source>
        <dbReference type="ARBA" id="ARBA00023136"/>
    </source>
</evidence>
<dbReference type="PANTHER" id="PTHR30472">
    <property type="entry name" value="FERRIC ENTEROBACTIN TRANSPORT SYSTEM PERMEASE PROTEIN"/>
    <property type="match status" value="1"/>
</dbReference>
<dbReference type="RefSeq" id="WP_034460016.1">
    <property type="nucleotide sequence ID" value="NZ_CADEAH010000009.1"/>
</dbReference>
<dbReference type="Gene3D" id="1.10.3470.10">
    <property type="entry name" value="ABC transporter involved in vitamin B12 uptake, BtuC"/>
    <property type="match status" value="1"/>
</dbReference>
<accession>A0A067W4E0</accession>
<feature type="transmembrane region" description="Helical" evidence="8">
    <location>
        <begin position="47"/>
        <end position="71"/>
    </location>
</feature>
<dbReference type="PANTHER" id="PTHR30472:SF27">
    <property type="entry name" value="PETROBACTIN IMPORT SYSTEM PERMEASE PROTEIN YCLN"/>
    <property type="match status" value="1"/>
</dbReference>
<feature type="transmembrane region" description="Helical" evidence="8">
    <location>
        <begin position="91"/>
        <end position="121"/>
    </location>
</feature>
<gene>
    <name evidence="9" type="ORF">O9A_01399</name>
</gene>
<dbReference type="STRING" id="1134510.O9A_01399"/>
<name>A0A067W4E0_9HYPH</name>
<keyword evidence="3" id="KW-0813">Transport</keyword>
<comment type="similarity">
    <text evidence="2">Belongs to the binding-protein-dependent transport system permease family. FecCD subfamily.</text>
</comment>
<dbReference type="Pfam" id="PF01032">
    <property type="entry name" value="FecCD"/>
    <property type="match status" value="1"/>
</dbReference>
<feature type="transmembrane region" description="Helical" evidence="8">
    <location>
        <begin position="6"/>
        <end position="26"/>
    </location>
</feature>
<dbReference type="SUPFAM" id="SSF81345">
    <property type="entry name" value="ABC transporter involved in vitamin B12 uptake, BtuC"/>
    <property type="match status" value="1"/>
</dbReference>
<dbReference type="CDD" id="cd06550">
    <property type="entry name" value="TM_ABC_iron-siderophores_like"/>
    <property type="match status" value="1"/>
</dbReference>
<keyword evidence="5 8" id="KW-0812">Transmembrane</keyword>
<evidence type="ECO:0008006" key="11">
    <source>
        <dbReference type="Google" id="ProtNLM"/>
    </source>
</evidence>